<feature type="region of interest" description="Disordered" evidence="4">
    <location>
        <begin position="1"/>
        <end position="123"/>
    </location>
</feature>
<keyword evidence="3" id="KW-0175">Coiled coil</keyword>
<feature type="compositionally biased region" description="Basic and acidic residues" evidence="4">
    <location>
        <begin position="1"/>
        <end position="45"/>
    </location>
</feature>
<dbReference type="InterPro" id="IPR010422">
    <property type="entry name" value="Ccdc124/Oxs1"/>
</dbReference>
<feature type="compositionally biased region" description="Basic and acidic residues" evidence="4">
    <location>
        <begin position="52"/>
        <end position="80"/>
    </location>
</feature>
<evidence type="ECO:0000256" key="4">
    <source>
        <dbReference type="SAM" id="MobiDB-lite"/>
    </source>
</evidence>
<reference evidence="6 7" key="1">
    <citation type="submission" date="2022-12" db="EMBL/GenBank/DDBJ databases">
        <title>Chromosome-level genome of Tegillarca granosa.</title>
        <authorList>
            <person name="Kim J."/>
        </authorList>
    </citation>
    <scope>NUCLEOTIDE SEQUENCE [LARGE SCALE GENOMIC DNA]</scope>
    <source>
        <strain evidence="6">Teg-2019</strain>
        <tissue evidence="6">Adductor muscle</tissue>
    </source>
</reference>
<sequence length="215" mass="25359">MPKKFKGENSKATEARARKSQQRDEEKQRKEKEIEDAYWKDDDKHVMRKQQRKDEKEQKRLEQLERKKELQKLHDDEMSDLKSAPGSSSSSKLTRAMITQRQEEERRAAAAAAKKEQERVHHEIPLEENVNRLIPVEGQARNVEDAISVLSVKEAEVDRHPEKRMKAAYNKFEEENLPRLKQENPNLRLSQLKQMIRKDWMKSPDNPLNQKLAGN</sequence>
<evidence type="ECO:0000259" key="5">
    <source>
        <dbReference type="Pfam" id="PF06244"/>
    </source>
</evidence>
<evidence type="ECO:0000256" key="2">
    <source>
        <dbReference type="ARBA" id="ARBA00008296"/>
    </source>
</evidence>
<comment type="similarity">
    <text evidence="2">Belongs to the CCDC124 family.</text>
</comment>
<dbReference type="Proteomes" id="UP001217089">
    <property type="component" value="Unassembled WGS sequence"/>
</dbReference>
<dbReference type="InterPro" id="IPR054414">
    <property type="entry name" value="Ccdc124/Oxs1_C"/>
</dbReference>
<dbReference type="PANTHER" id="PTHR21680">
    <property type="entry name" value="COILED-COIL DOMAIN-CONTAINING PROTEIN 124"/>
    <property type="match status" value="1"/>
</dbReference>
<dbReference type="InterPro" id="IPR036910">
    <property type="entry name" value="HMG_box_dom_sf"/>
</dbReference>
<organism evidence="6 7">
    <name type="scientific">Tegillarca granosa</name>
    <name type="common">Malaysian cockle</name>
    <name type="synonym">Anadara granosa</name>
    <dbReference type="NCBI Taxonomy" id="220873"/>
    <lineage>
        <taxon>Eukaryota</taxon>
        <taxon>Metazoa</taxon>
        <taxon>Spiralia</taxon>
        <taxon>Lophotrochozoa</taxon>
        <taxon>Mollusca</taxon>
        <taxon>Bivalvia</taxon>
        <taxon>Autobranchia</taxon>
        <taxon>Pteriomorphia</taxon>
        <taxon>Arcoida</taxon>
        <taxon>Arcoidea</taxon>
        <taxon>Arcidae</taxon>
        <taxon>Tegillarca</taxon>
    </lineage>
</organism>
<comment type="subcellular location">
    <subcellularLocation>
        <location evidence="1">Midbody</location>
    </subcellularLocation>
</comment>
<accession>A0ABQ9ENC3</accession>
<keyword evidence="7" id="KW-1185">Reference proteome</keyword>
<dbReference type="SUPFAM" id="SSF47095">
    <property type="entry name" value="HMG-box"/>
    <property type="match status" value="1"/>
</dbReference>
<name>A0ABQ9ENC3_TEGGR</name>
<gene>
    <name evidence="6" type="ORF">KUTeg_018321</name>
</gene>
<proteinExistence type="inferred from homology"/>
<comment type="caution">
    <text evidence="6">The sequence shown here is derived from an EMBL/GenBank/DDBJ whole genome shotgun (WGS) entry which is preliminary data.</text>
</comment>
<dbReference type="PANTHER" id="PTHR21680:SF0">
    <property type="entry name" value="COILED-COIL DOMAIN-CONTAINING PROTEIN 124"/>
    <property type="match status" value="1"/>
</dbReference>
<dbReference type="Pfam" id="PF06244">
    <property type="entry name" value="Ccdc124"/>
    <property type="match status" value="1"/>
</dbReference>
<protein>
    <recommendedName>
        <fullName evidence="5">Coiled-coil domain-containing protein</fullName>
    </recommendedName>
</protein>
<evidence type="ECO:0000313" key="7">
    <source>
        <dbReference type="Proteomes" id="UP001217089"/>
    </source>
</evidence>
<feature type="domain" description="Coiled-coil" evidence="5">
    <location>
        <begin position="129"/>
        <end position="210"/>
    </location>
</feature>
<evidence type="ECO:0000256" key="3">
    <source>
        <dbReference type="ARBA" id="ARBA00023054"/>
    </source>
</evidence>
<feature type="compositionally biased region" description="Basic and acidic residues" evidence="4">
    <location>
        <begin position="101"/>
        <end position="123"/>
    </location>
</feature>
<evidence type="ECO:0000313" key="6">
    <source>
        <dbReference type="EMBL" id="KAJ8304738.1"/>
    </source>
</evidence>
<evidence type="ECO:0000256" key="1">
    <source>
        <dbReference type="ARBA" id="ARBA00004214"/>
    </source>
</evidence>
<dbReference type="EMBL" id="JARBDR010000903">
    <property type="protein sequence ID" value="KAJ8304738.1"/>
    <property type="molecule type" value="Genomic_DNA"/>
</dbReference>